<reference evidence="5 6" key="1">
    <citation type="journal article" date="2019" name="Nat. Microbiol.">
        <title>Mediterranean grassland soil C-N compound turnover is dependent on rainfall and depth, and is mediated by genomically divergent microorganisms.</title>
        <authorList>
            <person name="Diamond S."/>
            <person name="Andeer P.F."/>
            <person name="Li Z."/>
            <person name="Crits-Christoph A."/>
            <person name="Burstein D."/>
            <person name="Anantharaman K."/>
            <person name="Lane K.R."/>
            <person name="Thomas B.C."/>
            <person name="Pan C."/>
            <person name="Northen T.R."/>
            <person name="Banfield J.F."/>
        </authorList>
    </citation>
    <scope>NUCLEOTIDE SEQUENCE [LARGE SCALE GENOMIC DNA]</scope>
    <source>
        <strain evidence="5">NP_7</strain>
    </source>
</reference>
<dbReference type="GO" id="GO:0005975">
    <property type="term" value="P:carbohydrate metabolic process"/>
    <property type="evidence" value="ECO:0007669"/>
    <property type="project" value="InterPro"/>
</dbReference>
<keyword evidence="2 5" id="KW-0413">Isomerase</keyword>
<dbReference type="Pfam" id="PF10432">
    <property type="entry name" value="bact-PGI_C"/>
    <property type="match status" value="1"/>
</dbReference>
<evidence type="ECO:0000313" key="5">
    <source>
        <dbReference type="EMBL" id="TMI83946.1"/>
    </source>
</evidence>
<proteinExistence type="inferred from homology"/>
<dbReference type="CDD" id="cd05017">
    <property type="entry name" value="SIS_PGI_PMI_1"/>
    <property type="match status" value="1"/>
</dbReference>
<comment type="similarity">
    <text evidence="1">Belongs to the PGI/PMI family.</text>
</comment>
<dbReference type="InterPro" id="IPR046348">
    <property type="entry name" value="SIS_dom_sf"/>
</dbReference>
<evidence type="ECO:0000256" key="1">
    <source>
        <dbReference type="ARBA" id="ARBA00010523"/>
    </source>
</evidence>
<comment type="caution">
    <text evidence="5">The sequence shown here is derived from an EMBL/GenBank/DDBJ whole genome shotgun (WGS) entry which is preliminary data.</text>
</comment>
<dbReference type="EMBL" id="VBAO01000054">
    <property type="protein sequence ID" value="TMI83946.1"/>
    <property type="molecule type" value="Genomic_DNA"/>
</dbReference>
<dbReference type="SUPFAM" id="SSF53697">
    <property type="entry name" value="SIS domain"/>
    <property type="match status" value="1"/>
</dbReference>
<dbReference type="GO" id="GO:0004347">
    <property type="term" value="F:glucose-6-phosphate isomerase activity"/>
    <property type="evidence" value="ECO:0007669"/>
    <property type="project" value="InterPro"/>
</dbReference>
<dbReference type="NCBIfam" id="NF006426">
    <property type="entry name" value="PRK08674.1-6"/>
    <property type="match status" value="1"/>
</dbReference>
<dbReference type="GO" id="GO:1901135">
    <property type="term" value="P:carbohydrate derivative metabolic process"/>
    <property type="evidence" value="ECO:0007669"/>
    <property type="project" value="InterPro"/>
</dbReference>
<protein>
    <submittedName>
        <fullName evidence="5">Bifunctional phosphoglucose/phosphomannose isomerase</fullName>
    </submittedName>
</protein>
<sequence length="428" mass="44925">MVLMYSRWVSRARMSIDDLRAGPLRSGARRSPLIPGILPVASRPEKRVVPSGRPGALPAPPGAVAGGGGPAAESSGMSILDDPRQWKARDPSGMLGIALALPRQVREGWALGRSARVPRLAEAPQHLVVCGMGGSAIAGDLLAGYLAPTCPIPIALVRGYELPGFVGPRSIVAAVSYSGATEETLAAVLQAERAGATVFAITSGGSLAQAAERGGVLVPGGLAPRAALGYLMLPLLAALERWKLVEPCGKEVEAAAEALDTLAGDCAPDVPTLRNPAKRLAEQLAGRVPAVYAASPWLEAAARRWKCQFNENSKTLATWSVFPELNHNETVGWGAPPELAGRFAVVMLLDGAEPARLAQRIRLTTDLALGPAADVHEVRARGTGRLARLLSLVSMGDLVSVYLAYLRGIDPTPVEIIATIKQKLHEVR</sequence>
<evidence type="ECO:0000256" key="3">
    <source>
        <dbReference type="SAM" id="MobiDB-lite"/>
    </source>
</evidence>
<accession>A0A537JLD7</accession>
<feature type="region of interest" description="Disordered" evidence="3">
    <location>
        <begin position="45"/>
        <end position="75"/>
    </location>
</feature>
<dbReference type="Gene3D" id="3.40.50.10490">
    <property type="entry name" value="Glucose-6-phosphate isomerase like protein, domain 1"/>
    <property type="match status" value="2"/>
</dbReference>
<evidence type="ECO:0000259" key="4">
    <source>
        <dbReference type="PROSITE" id="PS51464"/>
    </source>
</evidence>
<evidence type="ECO:0000256" key="2">
    <source>
        <dbReference type="ARBA" id="ARBA00023235"/>
    </source>
</evidence>
<evidence type="ECO:0000313" key="6">
    <source>
        <dbReference type="Proteomes" id="UP000320048"/>
    </source>
</evidence>
<gene>
    <name evidence="5" type="ORF">E6H04_02055</name>
</gene>
<dbReference type="Proteomes" id="UP000320048">
    <property type="component" value="Unassembled WGS sequence"/>
</dbReference>
<name>A0A537JLD7_9BACT</name>
<dbReference type="GO" id="GO:0097367">
    <property type="term" value="F:carbohydrate derivative binding"/>
    <property type="evidence" value="ECO:0007669"/>
    <property type="project" value="InterPro"/>
</dbReference>
<organism evidence="5 6">
    <name type="scientific">Candidatus Segetimicrobium genomatis</name>
    <dbReference type="NCBI Taxonomy" id="2569760"/>
    <lineage>
        <taxon>Bacteria</taxon>
        <taxon>Bacillati</taxon>
        <taxon>Candidatus Sysuimicrobiota</taxon>
        <taxon>Candidatus Sysuimicrobiia</taxon>
        <taxon>Candidatus Sysuimicrobiales</taxon>
        <taxon>Candidatus Segetimicrobiaceae</taxon>
        <taxon>Candidatus Segetimicrobium</taxon>
    </lineage>
</organism>
<dbReference type="AlphaFoldDB" id="A0A537JLD7"/>
<dbReference type="GO" id="GO:0004476">
    <property type="term" value="F:mannose-6-phosphate isomerase activity"/>
    <property type="evidence" value="ECO:0007669"/>
    <property type="project" value="InterPro"/>
</dbReference>
<feature type="domain" description="SIS" evidence="4">
    <location>
        <begin position="116"/>
        <end position="247"/>
    </location>
</feature>
<dbReference type="NCBIfam" id="TIGR02128">
    <property type="entry name" value="G6PI_arch"/>
    <property type="match status" value="1"/>
</dbReference>
<dbReference type="InterPro" id="IPR035484">
    <property type="entry name" value="SIS_PGI/PMI_1"/>
</dbReference>
<dbReference type="CDD" id="cd05637">
    <property type="entry name" value="SIS_PGI_PMI_2"/>
    <property type="match status" value="1"/>
</dbReference>
<dbReference type="InterPro" id="IPR001347">
    <property type="entry name" value="SIS_dom"/>
</dbReference>
<dbReference type="PROSITE" id="PS51464">
    <property type="entry name" value="SIS"/>
    <property type="match status" value="1"/>
</dbReference>
<dbReference type="InterPro" id="IPR019490">
    <property type="entry name" value="Glu6P/Mann6P_isomerase_C"/>
</dbReference>